<evidence type="ECO:0000313" key="2">
    <source>
        <dbReference type="Proteomes" id="UP000295070"/>
    </source>
</evidence>
<comment type="caution">
    <text evidence="1">The sequence shown here is derived from an EMBL/GenBank/DDBJ whole genome shotgun (WGS) entry which is preliminary data.</text>
</comment>
<gene>
    <name evidence="1" type="ORF">EPR50_G00225900</name>
</gene>
<sequence length="78" mass="8600">MQTGGIDRPTATHACKCPLLVLLVDDFALFLGLLHSPGSLFTAKFRIALQCLRWLLCCEHTKVMLPKSCLSPSEKEKG</sequence>
<protein>
    <submittedName>
        <fullName evidence="1">Uncharacterized protein</fullName>
    </submittedName>
</protein>
<proteinExistence type="predicted"/>
<name>A0A484C0Z3_PERFV</name>
<organism evidence="1 2">
    <name type="scientific">Perca flavescens</name>
    <name type="common">American yellow perch</name>
    <name type="synonym">Morone flavescens</name>
    <dbReference type="NCBI Taxonomy" id="8167"/>
    <lineage>
        <taxon>Eukaryota</taxon>
        <taxon>Metazoa</taxon>
        <taxon>Chordata</taxon>
        <taxon>Craniata</taxon>
        <taxon>Vertebrata</taxon>
        <taxon>Euteleostomi</taxon>
        <taxon>Actinopterygii</taxon>
        <taxon>Neopterygii</taxon>
        <taxon>Teleostei</taxon>
        <taxon>Neoteleostei</taxon>
        <taxon>Acanthomorphata</taxon>
        <taxon>Eupercaria</taxon>
        <taxon>Perciformes</taxon>
        <taxon>Percoidei</taxon>
        <taxon>Percidae</taxon>
        <taxon>Percinae</taxon>
        <taxon>Perca</taxon>
    </lineage>
</organism>
<dbReference type="Proteomes" id="UP000295070">
    <property type="component" value="Chromosome 22"/>
</dbReference>
<evidence type="ECO:0000313" key="1">
    <source>
        <dbReference type="EMBL" id="TDG97429.1"/>
    </source>
</evidence>
<dbReference type="AlphaFoldDB" id="A0A484C0Z3"/>
<keyword evidence="2" id="KW-1185">Reference proteome</keyword>
<reference evidence="1 2" key="1">
    <citation type="submission" date="2019-01" db="EMBL/GenBank/DDBJ databases">
        <title>A chromosome-scale genome assembly of the yellow perch, Perca flavescens.</title>
        <authorList>
            <person name="Feron R."/>
            <person name="Morvezen R."/>
            <person name="Bestin A."/>
            <person name="Haffray P."/>
            <person name="Klopp C."/>
            <person name="Zahm M."/>
            <person name="Cabau C."/>
            <person name="Roques C."/>
            <person name="Donnadieu C."/>
            <person name="Bouchez O."/>
            <person name="Christie M."/>
            <person name="Larson W."/>
            <person name="Guiguen Y."/>
        </authorList>
    </citation>
    <scope>NUCLEOTIDE SEQUENCE [LARGE SCALE GENOMIC DNA]</scope>
    <source>
        <strain evidence="1">YP-PL-M2</strain>
        <tissue evidence="1">Blood</tissue>
    </source>
</reference>
<dbReference type="EMBL" id="SCKG01000022">
    <property type="protein sequence ID" value="TDG97429.1"/>
    <property type="molecule type" value="Genomic_DNA"/>
</dbReference>
<accession>A0A484C0Z3</accession>